<evidence type="ECO:0000259" key="4">
    <source>
        <dbReference type="Pfam" id="PF01168"/>
    </source>
</evidence>
<dbReference type="InterPro" id="IPR029066">
    <property type="entry name" value="PLP-binding_barrel"/>
</dbReference>
<protein>
    <submittedName>
        <fullName evidence="5">Putative amino acid racemase</fullName>
    </submittedName>
</protein>
<dbReference type="GO" id="GO:0005829">
    <property type="term" value="C:cytosol"/>
    <property type="evidence" value="ECO:0007669"/>
    <property type="project" value="TreeGrafter"/>
</dbReference>
<feature type="domain" description="Alanine racemase N-terminal" evidence="4">
    <location>
        <begin position="53"/>
        <end position="225"/>
    </location>
</feature>
<evidence type="ECO:0000256" key="1">
    <source>
        <dbReference type="ARBA" id="ARBA00001933"/>
    </source>
</evidence>
<evidence type="ECO:0000313" key="5">
    <source>
        <dbReference type="EMBL" id="NRS93618.1"/>
    </source>
</evidence>
<proteinExistence type="predicted"/>
<dbReference type="Pfam" id="PF01168">
    <property type="entry name" value="Ala_racemase_N"/>
    <property type="match status" value="1"/>
</dbReference>
<dbReference type="SUPFAM" id="SSF51419">
    <property type="entry name" value="PLP-binding barrel"/>
    <property type="match status" value="1"/>
</dbReference>
<evidence type="ECO:0000256" key="2">
    <source>
        <dbReference type="ARBA" id="ARBA00022898"/>
    </source>
</evidence>
<organism evidence="5 6">
    <name type="scientific">Frigoriflavimonas asaccharolytica</name>
    <dbReference type="NCBI Taxonomy" id="2735899"/>
    <lineage>
        <taxon>Bacteria</taxon>
        <taxon>Pseudomonadati</taxon>
        <taxon>Bacteroidota</taxon>
        <taxon>Flavobacteriia</taxon>
        <taxon>Flavobacteriales</taxon>
        <taxon>Weeksellaceae</taxon>
        <taxon>Frigoriflavimonas</taxon>
    </lineage>
</organism>
<dbReference type="PANTHER" id="PTHR30511:SF3">
    <property type="entry name" value="LYSINE RACEMASE"/>
    <property type="match status" value="1"/>
</dbReference>
<accession>A0A8J8K994</accession>
<dbReference type="AlphaFoldDB" id="A0A8J8K994"/>
<dbReference type="InterPro" id="IPR000821">
    <property type="entry name" value="Ala_racemase"/>
</dbReference>
<comment type="caution">
    <text evidence="5">The sequence shown here is derived from an EMBL/GenBank/DDBJ whole genome shotgun (WGS) entry which is preliminary data.</text>
</comment>
<keyword evidence="6" id="KW-1185">Reference proteome</keyword>
<dbReference type="Gene3D" id="3.20.20.10">
    <property type="entry name" value="Alanine racemase"/>
    <property type="match status" value="1"/>
</dbReference>
<evidence type="ECO:0000256" key="3">
    <source>
        <dbReference type="ARBA" id="ARBA00023235"/>
    </source>
</evidence>
<dbReference type="GO" id="GO:0030170">
    <property type="term" value="F:pyridoxal phosphate binding"/>
    <property type="evidence" value="ECO:0007669"/>
    <property type="project" value="TreeGrafter"/>
</dbReference>
<sequence>MAFITLHRERLKYNFERLEYYFKSKDIHWSVVTKILCGNELFLQEILNLKPFQVCDSRISNLETIKMLDPNVETIYIKPTPKRLVESVVKFADISMNTELETIKTLSHEAVRQGKLHKIIIMIELGELREGVMREDFVEFYNSVFELPNIKVVGIGANLSCLYGVLPNTDKLIQLCLYEQLIEAKFNQEIPFVSGGSSVTIPLIFRNMLPSGINHFRVGETLYQGTDVYKDEPSSLLQQDIFTLSAEIIELSEKPMVPEGDFGTNLEGETFTFDQTNVGKTSFRAILDIGILDVDRVNIFPKDGEIGYFGASSDMIILDLKDNPKNYKVGDYLEFSLNYMGTLRAMNSNYIEKRVG</sequence>
<gene>
    <name evidence="5" type="ORF">HNQ03_002709</name>
</gene>
<reference evidence="5" key="1">
    <citation type="submission" date="2020-05" db="EMBL/GenBank/DDBJ databases">
        <title>Genomic Encyclopedia of Type Strains, Phase IV (KMG-V): Genome sequencing to study the core and pangenomes of soil and plant-associated prokaryotes.</title>
        <authorList>
            <person name="Whitman W."/>
        </authorList>
    </citation>
    <scope>NUCLEOTIDE SEQUENCE</scope>
    <source>
        <strain evidence="5">16F</strain>
    </source>
</reference>
<dbReference type="PANTHER" id="PTHR30511">
    <property type="entry name" value="ALANINE RACEMASE"/>
    <property type="match status" value="1"/>
</dbReference>
<dbReference type="InterPro" id="IPR001608">
    <property type="entry name" value="Ala_racemase_N"/>
</dbReference>
<dbReference type="GO" id="GO:0008784">
    <property type="term" value="F:alanine racemase activity"/>
    <property type="evidence" value="ECO:0007669"/>
    <property type="project" value="TreeGrafter"/>
</dbReference>
<dbReference type="RefSeq" id="WP_173780169.1">
    <property type="nucleotide sequence ID" value="NZ_JABSNO010000024.1"/>
</dbReference>
<keyword evidence="3" id="KW-0413">Isomerase</keyword>
<keyword evidence="2" id="KW-0663">Pyridoxal phosphate</keyword>
<comment type="cofactor">
    <cofactor evidence="1">
        <name>pyridoxal 5'-phosphate</name>
        <dbReference type="ChEBI" id="CHEBI:597326"/>
    </cofactor>
</comment>
<evidence type="ECO:0000313" key="6">
    <source>
        <dbReference type="Proteomes" id="UP000610746"/>
    </source>
</evidence>
<dbReference type="Proteomes" id="UP000610746">
    <property type="component" value="Unassembled WGS sequence"/>
</dbReference>
<dbReference type="EMBL" id="JABSNO010000024">
    <property type="protein sequence ID" value="NRS93618.1"/>
    <property type="molecule type" value="Genomic_DNA"/>
</dbReference>
<name>A0A8J8K994_9FLAO</name>